<dbReference type="PANTHER" id="PTHR30388">
    <property type="entry name" value="ALDEHYDE OXIDOREDUCTASE MOLYBDENUM COFACTOR ASSEMBLY PROTEIN"/>
    <property type="match status" value="1"/>
</dbReference>
<keyword evidence="4" id="KW-1185">Reference proteome</keyword>
<evidence type="ECO:0000313" key="4">
    <source>
        <dbReference type="Proteomes" id="UP001197875"/>
    </source>
</evidence>
<dbReference type="InterPro" id="IPR027051">
    <property type="entry name" value="XdhC_Rossmann_dom"/>
</dbReference>
<evidence type="ECO:0000259" key="2">
    <source>
        <dbReference type="Pfam" id="PF13478"/>
    </source>
</evidence>
<dbReference type="Gene3D" id="3.40.50.720">
    <property type="entry name" value="NAD(P)-binding Rossmann-like Domain"/>
    <property type="match status" value="1"/>
</dbReference>
<protein>
    <submittedName>
        <fullName evidence="3">XdhC family protein</fullName>
    </submittedName>
</protein>
<accession>A0AAE3DU15</accession>
<dbReference type="Proteomes" id="UP001197875">
    <property type="component" value="Unassembled WGS sequence"/>
</dbReference>
<dbReference type="RefSeq" id="WP_227615681.1">
    <property type="nucleotide sequence ID" value="NZ_JAJEPR010000023.1"/>
</dbReference>
<dbReference type="AlphaFoldDB" id="A0AAE3DU15"/>
<reference evidence="3 4" key="1">
    <citation type="submission" date="2021-10" db="EMBL/GenBank/DDBJ databases">
        <title>Anaerobic single-cell dispensing facilitates the cultivation of human gut bacteria.</title>
        <authorList>
            <person name="Afrizal A."/>
        </authorList>
    </citation>
    <scope>NUCLEOTIDE SEQUENCE [LARGE SCALE GENOMIC DNA]</scope>
    <source>
        <strain evidence="3 4">CLA-AA-H277</strain>
    </source>
</reference>
<dbReference type="EMBL" id="JAJEPR010000023">
    <property type="protein sequence ID" value="MCC2190627.1"/>
    <property type="molecule type" value="Genomic_DNA"/>
</dbReference>
<dbReference type="Pfam" id="PF02625">
    <property type="entry name" value="XdhC_CoxI"/>
    <property type="match status" value="1"/>
</dbReference>
<evidence type="ECO:0000313" key="3">
    <source>
        <dbReference type="EMBL" id="MCC2190627.1"/>
    </source>
</evidence>
<feature type="domain" description="XdhC- CoxI" evidence="1">
    <location>
        <begin position="214"/>
        <end position="272"/>
    </location>
</feature>
<name>A0AAE3DU15_9FIRM</name>
<comment type="caution">
    <text evidence="3">The sequence shown here is derived from an EMBL/GenBank/DDBJ whole genome shotgun (WGS) entry which is preliminary data.</text>
</comment>
<proteinExistence type="predicted"/>
<evidence type="ECO:0000259" key="1">
    <source>
        <dbReference type="Pfam" id="PF02625"/>
    </source>
</evidence>
<organism evidence="3 4">
    <name type="scientific">Fusicatenibacter faecihominis</name>
    <dbReference type="NCBI Taxonomy" id="2881276"/>
    <lineage>
        <taxon>Bacteria</taxon>
        <taxon>Bacillati</taxon>
        <taxon>Bacillota</taxon>
        <taxon>Clostridia</taxon>
        <taxon>Lachnospirales</taxon>
        <taxon>Lachnospiraceae</taxon>
        <taxon>Fusicatenibacter</taxon>
    </lineage>
</organism>
<sequence length="308" mass="34115">MKRREFYLELFQKLQNGETVKVWTDLEKGSHSFEAPGEGTFFEEEFAGRTQVVVFGGGHISLALEKVLKTLDLTLTVVDDRLEFANRERFSEADRVLTMSYEKLSEVDFGFAPYFIIVTRGHKDDDICLRYALSVKHSYIGMIGSKGKVALTFDRLAADGISREALAEVHAPIGLKIDGNTPGEIAISIAAELVQVKNQKKRSLFSEELAQGLREERGPLVMATVIEKNGSSPGKRGARMLVNEKGDIYGTVGGGTVEYTVIQEAENFLRENIGEDLFEIREYNLSNEGAASLGMICGGHIKVLLEKL</sequence>
<dbReference type="InterPro" id="IPR052698">
    <property type="entry name" value="MoCofactor_Util/Proc"/>
</dbReference>
<dbReference type="Pfam" id="PF13478">
    <property type="entry name" value="XdhC_C"/>
    <property type="match status" value="1"/>
</dbReference>
<gene>
    <name evidence="3" type="ORF">LKD71_12615</name>
</gene>
<dbReference type="InterPro" id="IPR003777">
    <property type="entry name" value="XdhC_CoxI"/>
</dbReference>
<feature type="domain" description="XdhC Rossmann" evidence="2">
    <location>
        <begin position="52"/>
        <end position="193"/>
    </location>
</feature>
<dbReference type="PANTHER" id="PTHR30388:SF6">
    <property type="entry name" value="XANTHINE DEHYDROGENASE SUBUNIT A-RELATED"/>
    <property type="match status" value="1"/>
</dbReference>